<dbReference type="RefSeq" id="WP_378056123.1">
    <property type="nucleotide sequence ID" value="NZ_JBHSIS010000006.1"/>
</dbReference>
<dbReference type="Proteomes" id="UP001595859">
    <property type="component" value="Unassembled WGS sequence"/>
</dbReference>
<dbReference type="SUPFAM" id="SSF55961">
    <property type="entry name" value="Bet v1-like"/>
    <property type="match status" value="1"/>
</dbReference>
<comment type="caution">
    <text evidence="1">The sequence shown here is derived from an EMBL/GenBank/DDBJ whole genome shotgun (WGS) entry which is preliminary data.</text>
</comment>
<evidence type="ECO:0000313" key="1">
    <source>
        <dbReference type="EMBL" id="MFC4854173.1"/>
    </source>
</evidence>
<dbReference type="EMBL" id="JBHSIS010000006">
    <property type="protein sequence ID" value="MFC4854173.1"/>
    <property type="molecule type" value="Genomic_DNA"/>
</dbReference>
<organism evidence="1 2">
    <name type="scientific">Actinophytocola glycyrrhizae</name>
    <dbReference type="NCBI Taxonomy" id="2044873"/>
    <lineage>
        <taxon>Bacteria</taxon>
        <taxon>Bacillati</taxon>
        <taxon>Actinomycetota</taxon>
        <taxon>Actinomycetes</taxon>
        <taxon>Pseudonocardiales</taxon>
        <taxon>Pseudonocardiaceae</taxon>
    </lineage>
</organism>
<dbReference type="CDD" id="cd07814">
    <property type="entry name" value="SRPBCC_CalC_Aha1-like"/>
    <property type="match status" value="1"/>
</dbReference>
<sequence>MGREFASEEELRVDATPDEVWAAIATGPGIDSWFMGRNEVDAGRAVRQAFAGYTPQHEVTAWEPGKWLAYGSRPAPDGRFVAFEFLIEGRDRGSTVLRVANSGFVPGDDWADEFEAMAKGNALFLATLATYLDHFAGRFATPVTAFGPMVTDWPRTRAKLVAAIGRDGDRVRFTPGGLPPVDGVVYFENEDVIGIRADDAIYRFLRGFRGPVMACHHIFTDISPDATEQAWVDWLNTKDLT</sequence>
<proteinExistence type="predicted"/>
<dbReference type="InterPro" id="IPR023393">
    <property type="entry name" value="START-like_dom_sf"/>
</dbReference>
<reference evidence="2" key="1">
    <citation type="journal article" date="2019" name="Int. J. Syst. Evol. Microbiol.">
        <title>The Global Catalogue of Microorganisms (GCM) 10K type strain sequencing project: providing services to taxonomists for standard genome sequencing and annotation.</title>
        <authorList>
            <consortium name="The Broad Institute Genomics Platform"/>
            <consortium name="The Broad Institute Genome Sequencing Center for Infectious Disease"/>
            <person name="Wu L."/>
            <person name="Ma J."/>
        </authorList>
    </citation>
    <scope>NUCLEOTIDE SEQUENCE [LARGE SCALE GENOMIC DNA]</scope>
    <source>
        <strain evidence="2">ZS-22-S1</strain>
    </source>
</reference>
<keyword evidence="2" id="KW-1185">Reference proteome</keyword>
<gene>
    <name evidence="1" type="ORF">ACFPCV_11735</name>
</gene>
<name>A0ABV9RZQ4_9PSEU</name>
<protein>
    <submittedName>
        <fullName evidence="1">SRPBCC domain-containing protein</fullName>
    </submittedName>
</protein>
<accession>A0ABV9RZQ4</accession>
<evidence type="ECO:0000313" key="2">
    <source>
        <dbReference type="Proteomes" id="UP001595859"/>
    </source>
</evidence>
<dbReference type="Gene3D" id="3.30.530.20">
    <property type="match status" value="1"/>
</dbReference>